<keyword evidence="2" id="KW-1185">Reference proteome</keyword>
<dbReference type="Proteomes" id="UP000028981">
    <property type="component" value="Unassembled WGS sequence"/>
</dbReference>
<evidence type="ECO:0000313" key="1">
    <source>
        <dbReference type="EMBL" id="KFL29490.1"/>
    </source>
</evidence>
<reference evidence="1 2" key="1">
    <citation type="submission" date="2014-08" db="EMBL/GenBank/DDBJ databases">
        <authorList>
            <person name="Hassan Y.I."/>
            <person name="Lepp D."/>
            <person name="Zhou T."/>
        </authorList>
    </citation>
    <scope>NUCLEOTIDE SEQUENCE [LARGE SCALE GENOMIC DNA]</scope>
    <source>
        <strain evidence="1 2">IFO13584</strain>
    </source>
</reference>
<sequence length="83" mass="8750">MDPARRTAVLSAAEKSGLLGEKSARIGGRISPALLEQAKKQTGISTDTDLIEFALANVALEDGFSKAFDKTRGTVDPSLKLGF</sequence>
<organism evidence="1 2">
    <name type="scientific">Devosia riboflavina</name>
    <dbReference type="NCBI Taxonomy" id="46914"/>
    <lineage>
        <taxon>Bacteria</taxon>
        <taxon>Pseudomonadati</taxon>
        <taxon>Pseudomonadota</taxon>
        <taxon>Alphaproteobacteria</taxon>
        <taxon>Hyphomicrobiales</taxon>
        <taxon>Devosiaceae</taxon>
        <taxon>Devosia</taxon>
    </lineage>
</organism>
<dbReference type="EMBL" id="JQGC01000025">
    <property type="protein sequence ID" value="KFL29490.1"/>
    <property type="molecule type" value="Genomic_DNA"/>
</dbReference>
<dbReference type="AlphaFoldDB" id="A0A087LXY7"/>
<gene>
    <name evidence="1" type="ORF">JP75_20685</name>
</gene>
<proteinExistence type="predicted"/>
<name>A0A087LXY7_9HYPH</name>
<protein>
    <submittedName>
        <fullName evidence="1">Uncharacterized protein</fullName>
    </submittedName>
</protein>
<accession>A0A087LXY7</accession>
<evidence type="ECO:0000313" key="2">
    <source>
        <dbReference type="Proteomes" id="UP000028981"/>
    </source>
</evidence>
<comment type="caution">
    <text evidence="1">The sequence shown here is derived from an EMBL/GenBank/DDBJ whole genome shotgun (WGS) entry which is preliminary data.</text>
</comment>